<dbReference type="WBParaSite" id="DME_0000013901-mRNA-1">
    <property type="protein sequence ID" value="DME_0000013901-mRNA-1"/>
    <property type="gene ID" value="DME_0000013901"/>
</dbReference>
<keyword evidence="2" id="KW-0812">Transmembrane</keyword>
<dbReference type="AlphaFoldDB" id="A0A0N4U0Q2"/>
<keyword evidence="5" id="KW-1185">Reference proteome</keyword>
<dbReference type="Proteomes" id="UP000274756">
    <property type="component" value="Unassembled WGS sequence"/>
</dbReference>
<feature type="region of interest" description="Disordered" evidence="1">
    <location>
        <begin position="136"/>
        <end position="167"/>
    </location>
</feature>
<protein>
    <submittedName>
        <fullName evidence="6">Transmembrane protein</fullName>
    </submittedName>
</protein>
<dbReference type="Proteomes" id="UP000038040">
    <property type="component" value="Unplaced"/>
</dbReference>
<organism evidence="4 6">
    <name type="scientific">Dracunculus medinensis</name>
    <name type="common">Guinea worm</name>
    <dbReference type="NCBI Taxonomy" id="318479"/>
    <lineage>
        <taxon>Eukaryota</taxon>
        <taxon>Metazoa</taxon>
        <taxon>Ecdysozoa</taxon>
        <taxon>Nematoda</taxon>
        <taxon>Chromadorea</taxon>
        <taxon>Rhabditida</taxon>
        <taxon>Spirurina</taxon>
        <taxon>Dracunculoidea</taxon>
        <taxon>Dracunculidae</taxon>
        <taxon>Dracunculus</taxon>
    </lineage>
</organism>
<name>A0A0N4U0Q2_DRAME</name>
<proteinExistence type="predicted"/>
<evidence type="ECO:0000256" key="1">
    <source>
        <dbReference type="SAM" id="MobiDB-lite"/>
    </source>
</evidence>
<sequence>MAPRYENSPTSSWIALSCFFTDSWPMLAFASAACLFIGLVFFLVGLVTLLKGTDPAVVRSWIFFCTGIFLLVMGLLMILLCRIRNPRFRSASRHRRHATTRPQNRRDPLPVWTIDAIDPTFRPPPPYSEVIQCSSNVPHRSTSDSMILSRPPPYSAASIRNSRITDV</sequence>
<dbReference type="EMBL" id="UYYG01001150">
    <property type="protein sequence ID" value="VDN54526.1"/>
    <property type="molecule type" value="Genomic_DNA"/>
</dbReference>
<keyword evidence="2" id="KW-1133">Transmembrane helix</keyword>
<evidence type="ECO:0000313" key="3">
    <source>
        <dbReference type="EMBL" id="VDN54526.1"/>
    </source>
</evidence>
<dbReference type="PROSITE" id="PS51257">
    <property type="entry name" value="PROKAR_LIPOPROTEIN"/>
    <property type="match status" value="1"/>
</dbReference>
<feature type="transmembrane region" description="Helical" evidence="2">
    <location>
        <begin position="61"/>
        <end position="83"/>
    </location>
</feature>
<feature type="compositionally biased region" description="Polar residues" evidence="1">
    <location>
        <begin position="158"/>
        <end position="167"/>
    </location>
</feature>
<reference evidence="3 5" key="2">
    <citation type="submission" date="2018-11" db="EMBL/GenBank/DDBJ databases">
        <authorList>
            <consortium name="Pathogen Informatics"/>
        </authorList>
    </citation>
    <scope>NUCLEOTIDE SEQUENCE [LARGE SCALE GENOMIC DNA]</scope>
</reference>
<keyword evidence="2" id="KW-0472">Membrane</keyword>
<dbReference type="OrthoDB" id="10613888at2759"/>
<feature type="compositionally biased region" description="Polar residues" evidence="1">
    <location>
        <begin position="136"/>
        <end position="146"/>
    </location>
</feature>
<accession>A0A0N4U0Q2</accession>
<evidence type="ECO:0000313" key="5">
    <source>
        <dbReference type="Proteomes" id="UP000274756"/>
    </source>
</evidence>
<evidence type="ECO:0000256" key="2">
    <source>
        <dbReference type="SAM" id="Phobius"/>
    </source>
</evidence>
<feature type="transmembrane region" description="Helical" evidence="2">
    <location>
        <begin position="26"/>
        <end position="49"/>
    </location>
</feature>
<gene>
    <name evidence="3" type="ORF">DME_LOCUS4499</name>
</gene>
<reference evidence="6" key="1">
    <citation type="submission" date="2017-02" db="UniProtKB">
        <authorList>
            <consortium name="WormBaseParasite"/>
        </authorList>
    </citation>
    <scope>IDENTIFICATION</scope>
</reference>
<evidence type="ECO:0000313" key="6">
    <source>
        <dbReference type="WBParaSite" id="DME_0000013901-mRNA-1"/>
    </source>
</evidence>
<evidence type="ECO:0000313" key="4">
    <source>
        <dbReference type="Proteomes" id="UP000038040"/>
    </source>
</evidence>